<sequence>MIPSVEANGLRQLLPRQSPSRGCQSRALASRLLQCSQQPPTAGPPGRSRRQSSANASYLWKRSYSSSLSEAYAPPLPSSHDVLGSLFSAVQTQNPKQILDEIGALRNKEHPDDVVRSIATLSTTAFSELVQSMDPKRIGEQVDAAHGLQMPSGLKQFSYVASVDDQNGIRKAYKSIFAIVRSLLDLRLQQGRNLTLSDYLVLLRCAAATSDVESVKKIWKEAMKRKTDENFAESKDGRAYTEFMKARFLTEPLYMQHDLARFRARPRDLFGYRKIFEDGKVTKPLESIRLSIFANQNSSYGRSPSQETHDIHRIISSPRPVKRIWEHMLKNGISLNTEMVSAYMIACGRASSFRRMIEPLWQIWRIRITNLDDHRAAEIIGGIDPQRLEPLLMPTPDMLDAVVQAFGASGHVLLAKKLLLFFSERFQVPINPETWSSLLEWTYIASSKPASTEWKAFGDANRAIEEGDVISVWDAMNAELNPETISMRNRDVYVKTLISAENLDAAWEEIRRGRAQYELACEEVETALFERMFPSPPPEAVGNYLRAKAKQHTAWYTMQLWCKLWLHKGSKSHRQADMFASVIVSDFVAEFKDFMPNPITYQTSGGTVRITDPSSFQRNRWTQNIVRSAPTMTRVRDFSQPKFTTVKINGEGQEGSEVKITSGVEGLAEDENMAKVFLTTPSGEQLYNKSTIVLRRWTKRFVRKRTEATFGQPEKKLFAPGDEPLEPSEEVGRRTERRELNKGNVIKSIIW</sequence>
<dbReference type="AlphaFoldDB" id="A0A8H6KV31"/>
<feature type="region of interest" description="Disordered" evidence="4">
    <location>
        <begin position="715"/>
        <end position="735"/>
    </location>
</feature>
<name>A0A8H6KV31_9PEZI</name>
<organism evidence="5 6">
    <name type="scientific">Colletotrichum plurivorum</name>
    <dbReference type="NCBI Taxonomy" id="2175906"/>
    <lineage>
        <taxon>Eukaryota</taxon>
        <taxon>Fungi</taxon>
        <taxon>Dikarya</taxon>
        <taxon>Ascomycota</taxon>
        <taxon>Pezizomycotina</taxon>
        <taxon>Sordariomycetes</taxon>
        <taxon>Hypocreomycetidae</taxon>
        <taxon>Glomerellales</taxon>
        <taxon>Glomerellaceae</taxon>
        <taxon>Colletotrichum</taxon>
        <taxon>Colletotrichum orchidearum species complex</taxon>
    </lineage>
</organism>
<evidence type="ECO:0000313" key="5">
    <source>
        <dbReference type="EMBL" id="KAF6838224.1"/>
    </source>
</evidence>
<evidence type="ECO:0000256" key="2">
    <source>
        <dbReference type="ARBA" id="ARBA00022946"/>
    </source>
</evidence>
<dbReference type="InterPro" id="IPR024319">
    <property type="entry name" value="ATPase_expression_mit"/>
</dbReference>
<keyword evidence="3" id="KW-0496">Mitochondrion</keyword>
<keyword evidence="2" id="KW-0809">Transit peptide</keyword>
<feature type="region of interest" description="Disordered" evidence="4">
    <location>
        <begin position="1"/>
        <end position="21"/>
    </location>
</feature>
<gene>
    <name evidence="5" type="ORF">CPLU01_02585</name>
</gene>
<dbReference type="EMBL" id="WIGO01000020">
    <property type="protein sequence ID" value="KAF6838224.1"/>
    <property type="molecule type" value="Genomic_DNA"/>
</dbReference>
<keyword evidence="6" id="KW-1185">Reference proteome</keyword>
<evidence type="ECO:0000256" key="1">
    <source>
        <dbReference type="ARBA" id="ARBA00004173"/>
    </source>
</evidence>
<dbReference type="Proteomes" id="UP000654918">
    <property type="component" value="Unassembled WGS sequence"/>
</dbReference>
<comment type="caution">
    <text evidence="5">The sequence shown here is derived from an EMBL/GenBank/DDBJ whole genome shotgun (WGS) entry which is preliminary data.</text>
</comment>
<evidence type="ECO:0008006" key="7">
    <source>
        <dbReference type="Google" id="ProtNLM"/>
    </source>
</evidence>
<reference evidence="5" key="1">
    <citation type="journal article" date="2020" name="Phytopathology">
        <title>Genome Sequence Resources of Colletotrichum truncatum, C. plurivorum, C. musicola, and C. sojae: Four Species Pathogenic to Soybean (Glycine max).</title>
        <authorList>
            <person name="Rogerio F."/>
            <person name="Boufleur T.R."/>
            <person name="Ciampi-Guillardi M."/>
            <person name="Sukno S.A."/>
            <person name="Thon M.R."/>
            <person name="Massola Junior N.S."/>
            <person name="Baroncelli R."/>
        </authorList>
    </citation>
    <scope>NUCLEOTIDE SEQUENCE</scope>
    <source>
        <strain evidence="5">LFN00145</strain>
    </source>
</reference>
<dbReference type="GO" id="GO:0005739">
    <property type="term" value="C:mitochondrion"/>
    <property type="evidence" value="ECO:0007669"/>
    <property type="project" value="UniProtKB-SubCell"/>
</dbReference>
<evidence type="ECO:0000313" key="6">
    <source>
        <dbReference type="Proteomes" id="UP000654918"/>
    </source>
</evidence>
<accession>A0A8H6KV31</accession>
<protein>
    <recommendedName>
        <fullName evidence="7">Pentatricopeptide repeat domain-containing protein</fullName>
    </recommendedName>
</protein>
<dbReference type="Pfam" id="PF12921">
    <property type="entry name" value="ATP13"/>
    <property type="match status" value="1"/>
</dbReference>
<evidence type="ECO:0000256" key="4">
    <source>
        <dbReference type="SAM" id="MobiDB-lite"/>
    </source>
</evidence>
<proteinExistence type="predicted"/>
<comment type="subcellular location">
    <subcellularLocation>
        <location evidence="1">Mitochondrion</location>
    </subcellularLocation>
</comment>
<evidence type="ECO:0000256" key="3">
    <source>
        <dbReference type="ARBA" id="ARBA00023128"/>
    </source>
</evidence>